<comment type="caution">
    <text evidence="5">The sequence shown here is derived from an EMBL/GenBank/DDBJ whole genome shotgun (WGS) entry which is preliminary data.</text>
</comment>
<keyword evidence="2" id="KW-0238">DNA-binding</keyword>
<dbReference type="Proteomes" id="UP000028135">
    <property type="component" value="Unassembled WGS sequence"/>
</dbReference>
<gene>
    <name evidence="5" type="ORF">AL00_12905</name>
</gene>
<organism evidence="5 6">
    <name type="scientific">Sphingobium indicum F2</name>
    <dbReference type="NCBI Taxonomy" id="1450518"/>
    <lineage>
        <taxon>Bacteria</taxon>
        <taxon>Pseudomonadati</taxon>
        <taxon>Pseudomonadota</taxon>
        <taxon>Alphaproteobacteria</taxon>
        <taxon>Sphingomonadales</taxon>
        <taxon>Sphingomonadaceae</taxon>
        <taxon>Sphingobium</taxon>
    </lineage>
</organism>
<dbReference type="InterPro" id="IPR001387">
    <property type="entry name" value="Cro/C1-type_HTH"/>
</dbReference>
<protein>
    <submittedName>
        <fullName evidence="5">XRE family transcriptional regulator</fullName>
    </submittedName>
</protein>
<evidence type="ECO:0000256" key="1">
    <source>
        <dbReference type="ARBA" id="ARBA00023015"/>
    </source>
</evidence>
<dbReference type="InterPro" id="IPR010982">
    <property type="entry name" value="Lambda_DNA-bd_dom_sf"/>
</dbReference>
<dbReference type="GO" id="GO:0003700">
    <property type="term" value="F:DNA-binding transcription factor activity"/>
    <property type="evidence" value="ECO:0007669"/>
    <property type="project" value="TreeGrafter"/>
</dbReference>
<evidence type="ECO:0000259" key="4">
    <source>
        <dbReference type="PROSITE" id="PS50943"/>
    </source>
</evidence>
<name>A0A8E0WRL9_9SPHN</name>
<evidence type="ECO:0000313" key="5">
    <source>
        <dbReference type="EMBL" id="KER36146.1"/>
    </source>
</evidence>
<proteinExistence type="predicted"/>
<dbReference type="GO" id="GO:0005829">
    <property type="term" value="C:cytosol"/>
    <property type="evidence" value="ECO:0007669"/>
    <property type="project" value="TreeGrafter"/>
</dbReference>
<dbReference type="Pfam" id="PF01381">
    <property type="entry name" value="HTH_3"/>
    <property type="match status" value="1"/>
</dbReference>
<feature type="domain" description="HTH cro/C1-type" evidence="4">
    <location>
        <begin position="11"/>
        <end position="65"/>
    </location>
</feature>
<sequence>MDLKHVLATNLRRLRHDRDLTQEDVAELTGLSSRYIGSIERARVSATVTTLGKLATALKVHPTKLIES</sequence>
<dbReference type="RefSeq" id="WP_025161197.1">
    <property type="nucleotide sequence ID" value="NZ_JANF02000059.1"/>
</dbReference>
<dbReference type="PANTHER" id="PTHR46797">
    <property type="entry name" value="HTH-TYPE TRANSCRIPTIONAL REGULATOR"/>
    <property type="match status" value="1"/>
</dbReference>
<reference evidence="5 6" key="1">
    <citation type="submission" date="2014-05" db="EMBL/GenBank/DDBJ databases">
        <title>Genome Announcement of Sphingobium lucknowense F2.</title>
        <authorList>
            <person name="Lal R."/>
            <person name="Negi V."/>
            <person name="Lata P."/>
            <person name="Sangwan N."/>
            <person name="Gupta S.K."/>
            <person name="Rao D.L.N."/>
            <person name="Das S."/>
        </authorList>
    </citation>
    <scope>NUCLEOTIDE SEQUENCE [LARGE SCALE GENOMIC DNA]</scope>
    <source>
        <strain evidence="5 6">F2</strain>
    </source>
</reference>
<dbReference type="CDD" id="cd00093">
    <property type="entry name" value="HTH_XRE"/>
    <property type="match status" value="1"/>
</dbReference>
<dbReference type="PANTHER" id="PTHR46797:SF23">
    <property type="entry name" value="HTH-TYPE TRANSCRIPTIONAL REGULATOR SUTR"/>
    <property type="match status" value="1"/>
</dbReference>
<dbReference type="Gene3D" id="1.10.260.40">
    <property type="entry name" value="lambda repressor-like DNA-binding domains"/>
    <property type="match status" value="1"/>
</dbReference>
<dbReference type="SMART" id="SM00530">
    <property type="entry name" value="HTH_XRE"/>
    <property type="match status" value="1"/>
</dbReference>
<dbReference type="InterPro" id="IPR050807">
    <property type="entry name" value="TransReg_Diox_bact_type"/>
</dbReference>
<dbReference type="PROSITE" id="PS50943">
    <property type="entry name" value="HTH_CROC1"/>
    <property type="match status" value="1"/>
</dbReference>
<dbReference type="GO" id="GO:0003677">
    <property type="term" value="F:DNA binding"/>
    <property type="evidence" value="ECO:0007669"/>
    <property type="project" value="UniProtKB-KW"/>
</dbReference>
<accession>A0A8E0WRL9</accession>
<dbReference type="AlphaFoldDB" id="A0A8E0WRL9"/>
<dbReference type="SUPFAM" id="SSF47413">
    <property type="entry name" value="lambda repressor-like DNA-binding domains"/>
    <property type="match status" value="1"/>
</dbReference>
<evidence type="ECO:0000313" key="6">
    <source>
        <dbReference type="Proteomes" id="UP000028135"/>
    </source>
</evidence>
<keyword evidence="1" id="KW-0805">Transcription regulation</keyword>
<evidence type="ECO:0000256" key="3">
    <source>
        <dbReference type="ARBA" id="ARBA00023163"/>
    </source>
</evidence>
<dbReference type="EMBL" id="JANF02000059">
    <property type="protein sequence ID" value="KER36146.1"/>
    <property type="molecule type" value="Genomic_DNA"/>
</dbReference>
<keyword evidence="3" id="KW-0804">Transcription</keyword>
<evidence type="ECO:0000256" key="2">
    <source>
        <dbReference type="ARBA" id="ARBA00023125"/>
    </source>
</evidence>